<dbReference type="InterPro" id="IPR005546">
    <property type="entry name" value="Autotransporte_beta"/>
</dbReference>
<proteinExistence type="predicted"/>
<evidence type="ECO:0000313" key="3">
    <source>
        <dbReference type="Proteomes" id="UP000715095"/>
    </source>
</evidence>
<dbReference type="Gene3D" id="2.40.128.130">
    <property type="entry name" value="Autotransporter beta-domain"/>
    <property type="match status" value="1"/>
</dbReference>
<accession>A0ABS2DUV2</accession>
<organism evidence="2 3">
    <name type="scientific">Sutterella massiliensis</name>
    <dbReference type="NCBI Taxonomy" id="1816689"/>
    <lineage>
        <taxon>Bacteria</taxon>
        <taxon>Pseudomonadati</taxon>
        <taxon>Pseudomonadota</taxon>
        <taxon>Betaproteobacteria</taxon>
        <taxon>Burkholderiales</taxon>
        <taxon>Sutterellaceae</taxon>
        <taxon>Sutterella</taxon>
    </lineage>
</organism>
<gene>
    <name evidence="2" type="ORF">H6A60_11385</name>
</gene>
<dbReference type="EMBL" id="JACJJC010000088">
    <property type="protein sequence ID" value="MBM6705067.1"/>
    <property type="molecule type" value="Genomic_DNA"/>
</dbReference>
<dbReference type="Pfam" id="PF03797">
    <property type="entry name" value="Autotransporter"/>
    <property type="match status" value="1"/>
</dbReference>
<dbReference type="RefSeq" id="WP_205104718.1">
    <property type="nucleotide sequence ID" value="NZ_JACJJC010000088.1"/>
</dbReference>
<dbReference type="Proteomes" id="UP000715095">
    <property type="component" value="Unassembled WGS sequence"/>
</dbReference>
<comment type="caution">
    <text evidence="2">The sequence shown here is derived from an EMBL/GenBank/DDBJ whole genome shotgun (WGS) entry which is preliminary data.</text>
</comment>
<dbReference type="InterPro" id="IPR006315">
    <property type="entry name" value="OM_autotransptr_brl_dom"/>
</dbReference>
<dbReference type="PROSITE" id="PS51208">
    <property type="entry name" value="AUTOTRANSPORTER"/>
    <property type="match status" value="1"/>
</dbReference>
<protein>
    <submittedName>
        <fullName evidence="2">Autotransporter outer membrane beta-barrel domain-containing protein</fullName>
    </submittedName>
</protein>
<dbReference type="SUPFAM" id="SSF103515">
    <property type="entry name" value="Autotransporter"/>
    <property type="match status" value="1"/>
</dbReference>
<dbReference type="SMART" id="SM00869">
    <property type="entry name" value="Autotransporter"/>
    <property type="match status" value="1"/>
</dbReference>
<dbReference type="NCBIfam" id="TIGR01414">
    <property type="entry name" value="autotrans_barl"/>
    <property type="match status" value="1"/>
</dbReference>
<evidence type="ECO:0000313" key="2">
    <source>
        <dbReference type="EMBL" id="MBM6705067.1"/>
    </source>
</evidence>
<sequence length="225" mass="23963">EGRFGVVKGGSSFDVDTDGAIVGVEANVMPGVKVGAVLSYLDGEIEAARMKNNWESWGLHLYGAYQADAFAVKGTAGWLRGTTEAKKDLDSDVWHAGMRAEYAVPMGAMTVTPFMGAHVMSGSFDDLDSQTVFSIPLGAKLWGEINAAGWKLTPAIEAAYVRSMGDTDAETTDADLRFLPKDALRGAVGFKAEKGMWSGELSYVGATGSNDYRSNSLNVKVGLQF</sequence>
<feature type="non-terminal residue" evidence="2">
    <location>
        <position position="1"/>
    </location>
</feature>
<keyword evidence="3" id="KW-1185">Reference proteome</keyword>
<feature type="domain" description="Autotransporter" evidence="1">
    <location>
        <begin position="1"/>
        <end position="225"/>
    </location>
</feature>
<evidence type="ECO:0000259" key="1">
    <source>
        <dbReference type="PROSITE" id="PS51208"/>
    </source>
</evidence>
<dbReference type="InterPro" id="IPR036709">
    <property type="entry name" value="Autotransporte_beta_dom_sf"/>
</dbReference>
<name>A0ABS2DUV2_9BURK</name>
<reference evidence="2 3" key="1">
    <citation type="journal article" date="2021" name="Sci. Rep.">
        <title>The distribution of antibiotic resistance genes in chicken gut microbiota commensals.</title>
        <authorList>
            <person name="Juricova H."/>
            <person name="Matiasovicova J."/>
            <person name="Kubasova T."/>
            <person name="Cejkova D."/>
            <person name="Rychlik I."/>
        </authorList>
    </citation>
    <scope>NUCLEOTIDE SEQUENCE [LARGE SCALE GENOMIC DNA]</scope>
    <source>
        <strain evidence="2 3">An829</strain>
    </source>
</reference>